<dbReference type="RefSeq" id="WP_018431753.1">
    <property type="nucleotide sequence ID" value="NZ_JACHDD010000007.1"/>
</dbReference>
<organism evidence="2 3">
    <name type="scientific">Paraburkholderia atlantica</name>
    <dbReference type="NCBI Taxonomy" id="2654982"/>
    <lineage>
        <taxon>Bacteria</taxon>
        <taxon>Pseudomonadati</taxon>
        <taxon>Pseudomonadota</taxon>
        <taxon>Betaproteobacteria</taxon>
        <taxon>Burkholderiales</taxon>
        <taxon>Burkholderiaceae</taxon>
        <taxon>Paraburkholderia</taxon>
    </lineage>
</organism>
<feature type="transmembrane region" description="Helical" evidence="1">
    <location>
        <begin position="154"/>
        <end position="174"/>
    </location>
</feature>
<name>A0A7W8V863_PARAM</name>
<dbReference type="AlphaFoldDB" id="A0A7W8V863"/>
<feature type="transmembrane region" description="Helical" evidence="1">
    <location>
        <begin position="347"/>
        <end position="367"/>
    </location>
</feature>
<gene>
    <name evidence="2" type="ORF">HDG40_004632</name>
</gene>
<feature type="transmembrane region" description="Helical" evidence="1">
    <location>
        <begin position="95"/>
        <end position="116"/>
    </location>
</feature>
<feature type="transmembrane region" description="Helical" evidence="1">
    <location>
        <begin position="323"/>
        <end position="341"/>
    </location>
</feature>
<dbReference type="Proteomes" id="UP000592780">
    <property type="component" value="Unassembled WGS sequence"/>
</dbReference>
<keyword evidence="3" id="KW-1185">Reference proteome</keyword>
<evidence type="ECO:0000256" key="1">
    <source>
        <dbReference type="SAM" id="Phobius"/>
    </source>
</evidence>
<proteinExistence type="predicted"/>
<feature type="transmembrane region" description="Helical" evidence="1">
    <location>
        <begin position="68"/>
        <end position="88"/>
    </location>
</feature>
<feature type="transmembrane region" description="Helical" evidence="1">
    <location>
        <begin position="374"/>
        <end position="395"/>
    </location>
</feature>
<dbReference type="OrthoDB" id="1814621at2"/>
<reference evidence="2 3" key="1">
    <citation type="submission" date="2020-08" db="EMBL/GenBank/DDBJ databases">
        <title>Genomic Encyclopedia of Type Strains, Phase IV (KMG-V): Genome sequencing to study the core and pangenomes of soil and plant-associated prokaryotes.</title>
        <authorList>
            <person name="Whitman W."/>
        </authorList>
    </citation>
    <scope>NUCLEOTIDE SEQUENCE [LARGE SCALE GENOMIC DNA]</scope>
    <source>
        <strain evidence="2 3">JPY158</strain>
    </source>
</reference>
<sequence>MLKRLAAFVISALCVWLFIIVFGQTFASAQLHEVGDFAANSLLIDDAKHLKLLVGHYSRVGFNHPGPALLYALAAGEIVFFDLTHAVASPFSGQILAVALLSGFWIAAIGTLLIRMQQATRGATAAAVVTTAIFVGVTAYLNFQAFAGPWFPHLYYFAFAAFTVSVAALIMGRADGLLLLAVSLGFLLNGHASFLGMTAVMLACALIANTWISVGSGSNETRVLSRHFLAGNVRTIAVALAIVVLFLIPLAIQTILHFPGPLAEFAAFSRAHPANRLVDAARFAGLFWSNGLFGILLGAAACAVLVTNDPARDNESRVAPERALSLALASATVAFVFYAVFGVDDLSLTYVGIFYYVVPALALTLLVKRFLDNVTVATLPVAVIVCVIVAAFTAVRIHQPPENVSQYDDPRIPAAYSTIRNLEAGGGVAVFDLDGSADWERLWPIVVGIEAYAKRQGSVPFCIAQHWQLVFTRAARCTPDEMRGAHRRFLVSAVPKEGMAGAVNVAGLYFYPREFAQ</sequence>
<feature type="transmembrane region" description="Helical" evidence="1">
    <location>
        <begin position="194"/>
        <end position="214"/>
    </location>
</feature>
<keyword evidence="1" id="KW-0472">Membrane</keyword>
<protein>
    <recommendedName>
        <fullName evidence="4">Glycosyltransferase RgtA/B/C/D-like domain-containing protein</fullName>
    </recommendedName>
</protein>
<comment type="caution">
    <text evidence="2">The sequence shown here is derived from an EMBL/GenBank/DDBJ whole genome shotgun (WGS) entry which is preliminary data.</text>
</comment>
<evidence type="ECO:0000313" key="2">
    <source>
        <dbReference type="EMBL" id="MBB5426458.1"/>
    </source>
</evidence>
<keyword evidence="1" id="KW-0812">Transmembrane</keyword>
<feature type="transmembrane region" description="Helical" evidence="1">
    <location>
        <begin position="235"/>
        <end position="256"/>
    </location>
</feature>
<evidence type="ECO:0000313" key="3">
    <source>
        <dbReference type="Proteomes" id="UP000592780"/>
    </source>
</evidence>
<keyword evidence="1" id="KW-1133">Transmembrane helix</keyword>
<accession>A0A7W8V863</accession>
<feature type="transmembrane region" description="Helical" evidence="1">
    <location>
        <begin position="292"/>
        <end position="311"/>
    </location>
</feature>
<evidence type="ECO:0008006" key="4">
    <source>
        <dbReference type="Google" id="ProtNLM"/>
    </source>
</evidence>
<dbReference type="EMBL" id="JACHDD010000007">
    <property type="protein sequence ID" value="MBB5426458.1"/>
    <property type="molecule type" value="Genomic_DNA"/>
</dbReference>
<feature type="transmembrane region" description="Helical" evidence="1">
    <location>
        <begin position="122"/>
        <end position="142"/>
    </location>
</feature>